<evidence type="ECO:0000313" key="2">
    <source>
        <dbReference type="EMBL" id="QHD65760.1"/>
    </source>
</evidence>
<proteinExistence type="predicted"/>
<feature type="signal peptide" evidence="1">
    <location>
        <begin position="1"/>
        <end position="24"/>
    </location>
</feature>
<evidence type="ECO:0000313" key="3">
    <source>
        <dbReference type="Proteomes" id="UP000464086"/>
    </source>
</evidence>
<gene>
    <name evidence="2" type="ORF">GS397_00860</name>
</gene>
<dbReference type="Proteomes" id="UP000464086">
    <property type="component" value="Chromosome"/>
</dbReference>
<reference evidence="2 3" key="1">
    <citation type="submission" date="2019-12" db="EMBL/GenBank/DDBJ databases">
        <title>Functional and genomic insights into the Sphingobium yanoikuyae YC-JY1, a bacterium efficiently degrading bisphenol A.</title>
        <authorList>
            <person name="Jia Y."/>
            <person name="Li X."/>
            <person name="Wang J."/>
            <person name="Eltoukhy A."/>
            <person name="Lamraoui I."/>
            <person name="Yan Y."/>
        </authorList>
    </citation>
    <scope>NUCLEOTIDE SEQUENCE [LARGE SCALE GENOMIC DNA]</scope>
    <source>
        <strain evidence="2 3">YC-JY1</strain>
    </source>
</reference>
<dbReference type="RefSeq" id="WP_159365388.1">
    <property type="nucleotide sequence ID" value="NZ_CP047218.1"/>
</dbReference>
<accession>A0A6P1GBP9</accession>
<dbReference type="InterPro" id="IPR006311">
    <property type="entry name" value="TAT_signal"/>
</dbReference>
<keyword evidence="1" id="KW-0732">Signal</keyword>
<protein>
    <submittedName>
        <fullName evidence="2">Uncharacterized protein</fullName>
    </submittedName>
</protein>
<dbReference type="EMBL" id="CP047218">
    <property type="protein sequence ID" value="QHD65760.1"/>
    <property type="molecule type" value="Genomic_DNA"/>
</dbReference>
<dbReference type="PROSITE" id="PS51318">
    <property type="entry name" value="TAT"/>
    <property type="match status" value="1"/>
</dbReference>
<dbReference type="AlphaFoldDB" id="A0A6P1GBP9"/>
<feature type="chain" id="PRO_5026905069" evidence="1">
    <location>
        <begin position="25"/>
        <end position="195"/>
    </location>
</feature>
<sequence>MTDRRAFLAGLTIAPAAIVIPAMAATPATQDPAWLALLAQERSAAAAFDQMVDLREEADDRFFDAKAAFMAKWQAEMDEKSGKIWKFIQARPADEGEDERATAGVRDHNAFNADMRAQLDGLDEALRREVGLPDVEDKWLTACDAHSASFRATIAFPSRDPDIIAHKMRMILDRCGDDNGDLRPLLTSIVGEAEA</sequence>
<organism evidence="2 3">
    <name type="scientific">Sphingobium yanoikuyae</name>
    <name type="common">Sphingomonas yanoikuyae</name>
    <dbReference type="NCBI Taxonomy" id="13690"/>
    <lineage>
        <taxon>Bacteria</taxon>
        <taxon>Pseudomonadati</taxon>
        <taxon>Pseudomonadota</taxon>
        <taxon>Alphaproteobacteria</taxon>
        <taxon>Sphingomonadales</taxon>
        <taxon>Sphingomonadaceae</taxon>
        <taxon>Sphingobium</taxon>
    </lineage>
</organism>
<name>A0A6P1GBP9_SPHYA</name>
<evidence type="ECO:0000256" key="1">
    <source>
        <dbReference type="SAM" id="SignalP"/>
    </source>
</evidence>